<keyword evidence="2 5" id="KW-0812">Transmembrane</keyword>
<evidence type="ECO:0000256" key="3">
    <source>
        <dbReference type="ARBA" id="ARBA00022989"/>
    </source>
</evidence>
<dbReference type="Proteomes" id="UP000197090">
    <property type="component" value="Unassembled WGS sequence"/>
</dbReference>
<dbReference type="GO" id="GO:0032259">
    <property type="term" value="P:methylation"/>
    <property type="evidence" value="ECO:0007669"/>
    <property type="project" value="UniProtKB-KW"/>
</dbReference>
<dbReference type="GO" id="GO:0012505">
    <property type="term" value="C:endomembrane system"/>
    <property type="evidence" value="ECO:0007669"/>
    <property type="project" value="UniProtKB-SubCell"/>
</dbReference>
<evidence type="ECO:0000256" key="2">
    <source>
        <dbReference type="ARBA" id="ARBA00022692"/>
    </source>
</evidence>
<keyword evidence="4 5" id="KW-0472">Membrane</keyword>
<dbReference type="Gene3D" id="1.20.120.1630">
    <property type="match status" value="1"/>
</dbReference>
<dbReference type="RefSeq" id="WP_088497214.1">
    <property type="nucleotide sequence ID" value="NZ_JACLBH010000003.1"/>
</dbReference>
<dbReference type="PANTHER" id="PTHR12714">
    <property type="entry name" value="PROTEIN-S ISOPRENYLCYSTEINE O-METHYLTRANSFERASE"/>
    <property type="match status" value="1"/>
</dbReference>
<evidence type="ECO:0000313" key="6">
    <source>
        <dbReference type="EMBL" id="OWQ73480.1"/>
    </source>
</evidence>
<accession>A0A246I555</accession>
<protein>
    <submittedName>
        <fullName evidence="6">Protein-S-isoprenylcysteine methyltransferase</fullName>
    </submittedName>
</protein>
<sequence>MVWLETRIPPPVVMLLFAAMGFAARWLWPGLHLRVPVPVLLAGVTVTLGVVLNLLPKISFRRAGTTVNPLRPSASSALVTSGICRRTRNPMYLGQALVLFGAMVYLQNLIALLVVPLFLAYITWLQILPEERALMVRFPEAYAQYRHRVPRWL</sequence>
<feature type="transmembrane region" description="Helical" evidence="5">
    <location>
        <begin position="35"/>
        <end position="55"/>
    </location>
</feature>
<evidence type="ECO:0000256" key="4">
    <source>
        <dbReference type="ARBA" id="ARBA00023136"/>
    </source>
</evidence>
<keyword evidence="6" id="KW-0489">Methyltransferase</keyword>
<evidence type="ECO:0000256" key="5">
    <source>
        <dbReference type="SAM" id="Phobius"/>
    </source>
</evidence>
<gene>
    <name evidence="6" type="ORF">CEE63_12325</name>
</gene>
<evidence type="ECO:0000256" key="1">
    <source>
        <dbReference type="ARBA" id="ARBA00004127"/>
    </source>
</evidence>
<dbReference type="GO" id="GO:0008168">
    <property type="term" value="F:methyltransferase activity"/>
    <property type="evidence" value="ECO:0007669"/>
    <property type="project" value="UniProtKB-KW"/>
</dbReference>
<evidence type="ECO:0000313" key="7">
    <source>
        <dbReference type="Proteomes" id="UP000197090"/>
    </source>
</evidence>
<dbReference type="EMBL" id="NIVX01000079">
    <property type="protein sequence ID" value="OWQ73480.1"/>
    <property type="molecule type" value="Genomic_DNA"/>
</dbReference>
<feature type="transmembrane region" description="Helical" evidence="5">
    <location>
        <begin position="96"/>
        <end position="122"/>
    </location>
</feature>
<reference evidence="6 7" key="1">
    <citation type="submission" date="2017-06" db="EMBL/GenBank/DDBJ databases">
        <authorList>
            <person name="Kim H.J."/>
            <person name="Triplett B.A."/>
        </authorList>
    </citation>
    <scope>NUCLEOTIDE SEQUENCE [LARGE SCALE GENOMIC DNA]</scope>
    <source>
        <strain evidence="6 7">594</strain>
    </source>
</reference>
<dbReference type="InterPro" id="IPR007318">
    <property type="entry name" value="Phopholipid_MeTrfase"/>
</dbReference>
<dbReference type="Pfam" id="PF04191">
    <property type="entry name" value="PEMT"/>
    <property type="match status" value="1"/>
</dbReference>
<keyword evidence="3 5" id="KW-1133">Transmembrane helix</keyword>
<comment type="subcellular location">
    <subcellularLocation>
        <location evidence="1">Endomembrane system</location>
        <topology evidence="1">Multi-pass membrane protein</topology>
    </subcellularLocation>
</comment>
<dbReference type="PANTHER" id="PTHR12714:SF24">
    <property type="entry name" value="SLR1182 PROTEIN"/>
    <property type="match status" value="1"/>
</dbReference>
<feature type="transmembrane region" description="Helical" evidence="5">
    <location>
        <begin position="12"/>
        <end position="29"/>
    </location>
</feature>
<name>A0A246I555_STEMA</name>
<dbReference type="AlphaFoldDB" id="A0A246I555"/>
<keyword evidence="6" id="KW-0808">Transferase</keyword>
<organism evidence="6 7">
    <name type="scientific">Stenotrophomonas maltophilia</name>
    <name type="common">Pseudomonas maltophilia</name>
    <name type="synonym">Xanthomonas maltophilia</name>
    <dbReference type="NCBI Taxonomy" id="40324"/>
    <lineage>
        <taxon>Bacteria</taxon>
        <taxon>Pseudomonadati</taxon>
        <taxon>Pseudomonadota</taxon>
        <taxon>Gammaproteobacteria</taxon>
        <taxon>Lysobacterales</taxon>
        <taxon>Lysobacteraceae</taxon>
        <taxon>Stenotrophomonas</taxon>
        <taxon>Stenotrophomonas maltophilia group</taxon>
    </lineage>
</organism>
<comment type="caution">
    <text evidence="6">The sequence shown here is derived from an EMBL/GenBank/DDBJ whole genome shotgun (WGS) entry which is preliminary data.</text>
</comment>
<proteinExistence type="predicted"/>